<feature type="coiled-coil region" evidence="1">
    <location>
        <begin position="572"/>
        <end position="697"/>
    </location>
</feature>
<dbReference type="GeneID" id="20003972"/>
<sequence>MSNRYSNAKYRNTDVNANTVHNLLQTINSMSQRCRSQASTDDVVQRIRSIILLHRPHLATRIDLQVPELVMEALMPNSSGVPNQITHNFNYKYDYNTNMPNAPNPFAPSAVGAPPPQQPPQTQTPPLQSFTFNQVPMPAASSDNSAVAANTMMQQSPTAAAPSNALVVSDEDLINLNTLYANAQRAPSTVTYKQVLAQITYIVRKYLNYAQLTTSLELLDTFDSLPTADLRELLLCVERETRWAIPVSANVCRLVSILVISYCRVVAMVMKQDFIISTIKTEEKLRAHATLVEQAVQTLVANNQSQTVTADSTAMLQQQTTTLAQTLQERNDQLVQAQANALTLQQQLDQSKSSNFLLTNASNRLVTFFTENVPEMARLNASNYEEFVTALIAHYTALQSQNAQSAATVAQLNKDYAQTTASLTEVNDNYAQLKARSEQNEVTLAETQLRLSAFESVQAQLATAQTRIQQLETAALQAQVKVESNAEIERLKEQLNINIEKYNKMLAVGAGAAGGRARTGERSMSPGVRTETMKRRNKKTQKMMQNQAALLAERTTLKRYIRDQKQKHLDLVIESEKGIKQMKNEIRDVRARIDMLSSNQSALTPTDLRILNTKSVQALTDKVAALKAENASVREMCDRELRKESIDIRERIMSSKDVLENKVDKLFEQIQPLNERVQETAQTINQFELRYEQLARSSAGATRGINPTVSTQ</sequence>
<feature type="domain" description="Viral desmoplakin N-terminal" evidence="3">
    <location>
        <begin position="9"/>
        <end position="96"/>
    </location>
</feature>
<evidence type="ECO:0000259" key="3">
    <source>
        <dbReference type="Pfam" id="PF06771"/>
    </source>
</evidence>
<dbReference type="EMBL" id="KM009991">
    <property type="protein sequence ID" value="AIE47789.1"/>
    <property type="molecule type" value="Genomic_DNA"/>
</dbReference>
<reference evidence="4 5" key="1">
    <citation type="journal article" date="2015" name="Genome Announc.">
        <title>A Distinct Group II Alphabaculovirus Isolated from a Peridroma Species.</title>
        <authorList>
            <person name="Rohrmann G.F."/>
            <person name="Erlandson M.A."/>
            <person name="Theilmann D.A."/>
        </authorList>
    </citation>
    <scope>NUCLEOTIDE SEQUENCE [LARGE SCALE GENOMIC DNA]</scope>
    <source>
        <strain evidence="4">GR_167</strain>
    </source>
</reference>
<gene>
    <name evidence="4" type="ORF">pesp059</name>
</gene>
<name>A0A068LK92_9ABAC</name>
<dbReference type="OrthoDB" id="4159at10239"/>
<feature type="compositionally biased region" description="Pro residues" evidence="2">
    <location>
        <begin position="113"/>
        <end position="123"/>
    </location>
</feature>
<dbReference type="Proteomes" id="UP000203240">
    <property type="component" value="Segment"/>
</dbReference>
<accession>A0A068LK92</accession>
<evidence type="ECO:0000313" key="4">
    <source>
        <dbReference type="EMBL" id="AIE47789.1"/>
    </source>
</evidence>
<proteinExistence type="predicted"/>
<evidence type="ECO:0000256" key="1">
    <source>
        <dbReference type="SAM" id="Coils"/>
    </source>
</evidence>
<feature type="coiled-coil region" evidence="1">
    <location>
        <begin position="409"/>
        <end position="505"/>
    </location>
</feature>
<feature type="region of interest" description="Disordered" evidence="2">
    <location>
        <begin position="100"/>
        <end position="127"/>
    </location>
</feature>
<keyword evidence="5" id="KW-1185">Reference proteome</keyword>
<feature type="coiled-coil region" evidence="1">
    <location>
        <begin position="327"/>
        <end position="354"/>
    </location>
</feature>
<keyword evidence="1" id="KW-0175">Coiled coil</keyword>
<dbReference type="InterPro" id="IPR009615">
    <property type="entry name" value="Desmo_N"/>
</dbReference>
<protein>
    <submittedName>
        <fullName evidence="4">Ac66</fullName>
    </submittedName>
</protein>
<dbReference type="Pfam" id="PF06771">
    <property type="entry name" value="Desmo_N"/>
    <property type="match status" value="1"/>
</dbReference>
<feature type="region of interest" description="Disordered" evidence="2">
    <location>
        <begin position="513"/>
        <end position="541"/>
    </location>
</feature>
<evidence type="ECO:0000313" key="5">
    <source>
        <dbReference type="Proteomes" id="UP000203240"/>
    </source>
</evidence>
<evidence type="ECO:0000256" key="2">
    <source>
        <dbReference type="SAM" id="MobiDB-lite"/>
    </source>
</evidence>
<dbReference type="RefSeq" id="YP_009049885.1">
    <property type="nucleotide sequence ID" value="NC_024625.1"/>
</dbReference>
<organism evidence="4 5">
    <name type="scientific">Peridroma alphabaculovirus</name>
    <dbReference type="NCBI Taxonomy" id="1346829"/>
    <lineage>
        <taxon>Viruses</taxon>
        <taxon>Viruses incertae sedis</taxon>
        <taxon>Naldaviricetes</taxon>
        <taxon>Lefavirales</taxon>
        <taxon>Baculoviridae</taxon>
        <taxon>Alphabaculovirus</taxon>
    </lineage>
</organism>